<comment type="caution">
    <text evidence="1">The sequence shown here is derived from an EMBL/GenBank/DDBJ whole genome shotgun (WGS) entry which is preliminary data.</text>
</comment>
<dbReference type="AlphaFoldDB" id="A0AAD4X7E7"/>
<evidence type="ECO:0000313" key="2">
    <source>
        <dbReference type="Proteomes" id="UP001202328"/>
    </source>
</evidence>
<gene>
    <name evidence="1" type="ORF">MKW98_020016</name>
</gene>
<organism evidence="1 2">
    <name type="scientific">Papaver atlanticum</name>
    <dbReference type="NCBI Taxonomy" id="357466"/>
    <lineage>
        <taxon>Eukaryota</taxon>
        <taxon>Viridiplantae</taxon>
        <taxon>Streptophyta</taxon>
        <taxon>Embryophyta</taxon>
        <taxon>Tracheophyta</taxon>
        <taxon>Spermatophyta</taxon>
        <taxon>Magnoliopsida</taxon>
        <taxon>Ranunculales</taxon>
        <taxon>Papaveraceae</taxon>
        <taxon>Papaveroideae</taxon>
        <taxon>Papaver</taxon>
    </lineage>
</organism>
<accession>A0AAD4X7E7</accession>
<dbReference type="Proteomes" id="UP001202328">
    <property type="component" value="Unassembled WGS sequence"/>
</dbReference>
<dbReference type="EMBL" id="JAJJMB010015809">
    <property type="protein sequence ID" value="KAI3852017.1"/>
    <property type="molecule type" value="Genomic_DNA"/>
</dbReference>
<reference evidence="1" key="1">
    <citation type="submission" date="2022-04" db="EMBL/GenBank/DDBJ databases">
        <title>A functionally conserved STORR gene fusion in Papaver species that diverged 16.8 million years ago.</title>
        <authorList>
            <person name="Catania T."/>
        </authorList>
    </citation>
    <scope>NUCLEOTIDE SEQUENCE</scope>
    <source>
        <strain evidence="1">S-188037</strain>
    </source>
</reference>
<keyword evidence="2" id="KW-1185">Reference proteome</keyword>
<name>A0AAD4X7E7_9MAGN</name>
<proteinExistence type="predicted"/>
<protein>
    <submittedName>
        <fullName evidence="1">Uncharacterized protein</fullName>
    </submittedName>
</protein>
<evidence type="ECO:0000313" key="1">
    <source>
        <dbReference type="EMBL" id="KAI3852017.1"/>
    </source>
</evidence>
<feature type="non-terminal residue" evidence="1">
    <location>
        <position position="76"/>
    </location>
</feature>
<sequence length="76" mass="9137">MRLLHVGFSNVQDEEEKKREEQQVMLRVKLLLNENGIPSLYWMIDPCLPEILLQMRTCLSFGSMQYLERKDLYVYI</sequence>